<dbReference type="PRINTS" id="PR00455">
    <property type="entry name" value="HTHTETR"/>
</dbReference>
<dbReference type="Gene3D" id="1.10.357.10">
    <property type="entry name" value="Tetracycline Repressor, domain 2"/>
    <property type="match status" value="1"/>
</dbReference>
<dbReference type="InterPro" id="IPR050624">
    <property type="entry name" value="HTH-type_Tx_Regulator"/>
</dbReference>
<dbReference type="InterPro" id="IPR001647">
    <property type="entry name" value="HTH_TetR"/>
</dbReference>
<dbReference type="SUPFAM" id="SSF46689">
    <property type="entry name" value="Homeodomain-like"/>
    <property type="match status" value="1"/>
</dbReference>
<protein>
    <submittedName>
        <fullName evidence="4">Transcriptional regulator, TetR family</fullName>
    </submittedName>
</protein>
<dbReference type="InterPro" id="IPR041669">
    <property type="entry name" value="TetR_C_15"/>
</dbReference>
<evidence type="ECO:0000256" key="1">
    <source>
        <dbReference type="ARBA" id="ARBA00023125"/>
    </source>
</evidence>
<evidence type="ECO:0000259" key="3">
    <source>
        <dbReference type="PROSITE" id="PS50977"/>
    </source>
</evidence>
<sequence length="211" mass="23983">MDKPGKARKPVQKRGKETRAKLLESAKALFVEKGYYKTNGNEIAAHAGLATGTFYRYFNNKKDILIQLVQQFYQQGLEHAVPIMGTVFSGSDDGRKIIRALLQAHYAFHMEQKELHKAAFPLMFLEEDIMELSRQEDQKVIDVIAAIFNVNKDLLFVEDLQAAAELTYRTCEAITHCLMLRSEHSGKESLIGELEEMLFKYLFTESSSSAP</sequence>
<dbReference type="AlphaFoldDB" id="A0A1M6KT30"/>
<feature type="DNA-binding region" description="H-T-H motif" evidence="2">
    <location>
        <begin position="39"/>
        <end position="58"/>
    </location>
</feature>
<dbReference type="Gene3D" id="1.10.10.60">
    <property type="entry name" value="Homeodomain-like"/>
    <property type="match status" value="1"/>
</dbReference>
<dbReference type="OrthoDB" id="9793734at2"/>
<dbReference type="STRING" id="1121393.SAMN02745216_01988"/>
<dbReference type="InterPro" id="IPR009057">
    <property type="entry name" value="Homeodomain-like_sf"/>
</dbReference>
<accession>A0A1M6KT30</accession>
<dbReference type="Proteomes" id="UP000183994">
    <property type="component" value="Unassembled WGS sequence"/>
</dbReference>
<keyword evidence="1 2" id="KW-0238">DNA-binding</keyword>
<dbReference type="GO" id="GO:0003677">
    <property type="term" value="F:DNA binding"/>
    <property type="evidence" value="ECO:0007669"/>
    <property type="project" value="UniProtKB-UniRule"/>
</dbReference>
<dbReference type="PANTHER" id="PTHR43479">
    <property type="entry name" value="ACREF/ENVCD OPERON REPRESSOR-RELATED"/>
    <property type="match status" value="1"/>
</dbReference>
<dbReference type="RefSeq" id="WP_073475370.1">
    <property type="nucleotide sequence ID" value="NZ_FQZU01000009.1"/>
</dbReference>
<keyword evidence="5" id="KW-1185">Reference proteome</keyword>
<dbReference type="PANTHER" id="PTHR43479:SF11">
    <property type="entry name" value="ACREF_ENVCD OPERON REPRESSOR-RELATED"/>
    <property type="match status" value="1"/>
</dbReference>
<dbReference type="Pfam" id="PF17918">
    <property type="entry name" value="TetR_C_15"/>
    <property type="match status" value="1"/>
</dbReference>
<gene>
    <name evidence="4" type="ORF">SAMN02745216_01988</name>
</gene>
<proteinExistence type="predicted"/>
<reference evidence="5" key="1">
    <citation type="submission" date="2016-11" db="EMBL/GenBank/DDBJ databases">
        <authorList>
            <person name="Varghese N."/>
            <person name="Submissions S."/>
        </authorList>
    </citation>
    <scope>NUCLEOTIDE SEQUENCE [LARGE SCALE GENOMIC DNA]</scope>
    <source>
        <strain evidence="5">DSM 16219</strain>
    </source>
</reference>
<feature type="domain" description="HTH tetR-type" evidence="3">
    <location>
        <begin position="16"/>
        <end position="76"/>
    </location>
</feature>
<evidence type="ECO:0000256" key="2">
    <source>
        <dbReference type="PROSITE-ProRule" id="PRU00335"/>
    </source>
</evidence>
<name>A0A1M6KT30_9BACT</name>
<evidence type="ECO:0000313" key="4">
    <source>
        <dbReference type="EMBL" id="SHJ62083.1"/>
    </source>
</evidence>
<organism evidence="4 5">
    <name type="scientific">Desulfatibacillum alkenivorans DSM 16219</name>
    <dbReference type="NCBI Taxonomy" id="1121393"/>
    <lineage>
        <taxon>Bacteria</taxon>
        <taxon>Pseudomonadati</taxon>
        <taxon>Thermodesulfobacteriota</taxon>
        <taxon>Desulfobacteria</taxon>
        <taxon>Desulfobacterales</taxon>
        <taxon>Desulfatibacillaceae</taxon>
        <taxon>Desulfatibacillum</taxon>
    </lineage>
</organism>
<dbReference type="Pfam" id="PF00440">
    <property type="entry name" value="TetR_N"/>
    <property type="match status" value="1"/>
</dbReference>
<dbReference type="EMBL" id="FQZU01000009">
    <property type="protein sequence ID" value="SHJ62083.1"/>
    <property type="molecule type" value="Genomic_DNA"/>
</dbReference>
<dbReference type="PROSITE" id="PS50977">
    <property type="entry name" value="HTH_TETR_2"/>
    <property type="match status" value="1"/>
</dbReference>
<evidence type="ECO:0000313" key="5">
    <source>
        <dbReference type="Proteomes" id="UP000183994"/>
    </source>
</evidence>